<dbReference type="GO" id="GO:0019867">
    <property type="term" value="C:outer membrane"/>
    <property type="evidence" value="ECO:0007669"/>
    <property type="project" value="InterPro"/>
</dbReference>
<keyword evidence="2 6" id="KW-0378">Hydrolase</keyword>
<dbReference type="Pfam" id="PF01103">
    <property type="entry name" value="Omp85"/>
    <property type="match status" value="1"/>
</dbReference>
<dbReference type="Pfam" id="PF01734">
    <property type="entry name" value="Patatin"/>
    <property type="match status" value="1"/>
</dbReference>
<dbReference type="InterPro" id="IPR002641">
    <property type="entry name" value="PNPLA_dom"/>
</dbReference>
<organism evidence="8 9">
    <name type="scientific">Candidatus Thermokryptus mobilis</name>
    <dbReference type="NCBI Taxonomy" id="1643428"/>
    <lineage>
        <taxon>Bacteria</taxon>
        <taxon>Pseudomonadati</taxon>
        <taxon>Candidatus Kryptoniota</taxon>
        <taxon>Candidatus Thermokryptus</taxon>
    </lineage>
</organism>
<feature type="domain" description="PNPLA" evidence="7">
    <location>
        <begin position="80"/>
        <end position="274"/>
    </location>
</feature>
<dbReference type="Gene3D" id="2.40.160.50">
    <property type="entry name" value="membrane protein fhac: a member of the omp85/tpsb transporter family"/>
    <property type="match status" value="1"/>
</dbReference>
<dbReference type="SUPFAM" id="SSF52151">
    <property type="entry name" value="FabD/lysophospholipase-like"/>
    <property type="match status" value="1"/>
</dbReference>
<feature type="short sequence motif" description="GXSXG" evidence="6">
    <location>
        <begin position="111"/>
        <end position="115"/>
    </location>
</feature>
<reference evidence="9" key="1">
    <citation type="submission" date="2015-11" db="EMBL/GenBank/DDBJ databases">
        <authorList>
            <person name="Varghese N."/>
        </authorList>
    </citation>
    <scope>NUCLEOTIDE SEQUENCE [LARGE SCALE GENOMIC DNA]</scope>
</reference>
<dbReference type="OrthoDB" id="9770965at2"/>
<dbReference type="Gene3D" id="3.10.20.310">
    <property type="entry name" value="membrane protein fhac"/>
    <property type="match status" value="1"/>
</dbReference>
<dbReference type="Proteomes" id="UP000320623">
    <property type="component" value="Unassembled WGS sequence"/>
</dbReference>
<protein>
    <submittedName>
        <fullName evidence="8">NTE family protein</fullName>
    </submittedName>
</protein>
<sequence>MSSTPMTLSASMLSESIGRVISLPLSKIFNGSFIRIFCLAFLFVLVCKSSASENKILIKFYDGDKEKILTYELKRPTVALVLSGGGARGLSHIGVLKVLEKYNIPIDYVVGTSMGSIVGGLYCAGLKSEEIEKIALSTDWREVLSLGEGEDRANLFLERKYLVEKSFLYFRFKGLKPLLPSYVVSGQRITESLFKIFFKTPFHYITNYDSLKPKFLSVATDLVSGKRVVFSSGNLVYVVRASSTIPLVFQPVVIDTLVLVDGGLISNIPADVARNLGCDIVLTVDATSPLRTPEEIQLPWNTADQIVGIMMQLSNKFQLENSDIVIKPKLDEISASDFDKAKYIIEKGKEAGEEKIFEIITALKNKFLLVGDDEPVKISNYRLVIQGDGLPANVVDEIFKADGFSTEEMAKALIDLKLKGGYKRIDVKVKKKQSSFDVEIWTKLNPEIKVAAVFPQSVENFQISSDDFIDNGFISFEANDSSFIFYPKDKLFYSDENANEIKRRVLKVFRSAGYPFVKIKGFEFDSLNGVLKIYITDGYVSGVEISGNKKTKGYVILRDVLFKPGEILTERGIIQTLKNLWATNLFSQIKLDYKVNDSVKVFIDFIESASQFLRLGIRVDNERGAQIFSDFRDENSFGLNDEFGLTFQGGMRNSSLKIEYKVDRLLKTILTYRFGFFHNERNVYIYKTSFGERSFSLSNLGEVKFIWAGFEISTGGQFERIGNTLLKYQLEKAIVKNISIADFKNEENLIGKLRLNIEIDSRDKAYFPNRGVYLNAFYETAQKFLGSDIPYSKIFFYYENYNTYFKYGSLKFKFLFGLCDESTPMSQQFFLGSITGINSFSGMREDENYGRQIISLGVEARFKTPMKVIFDNFIALRYDIGSVWGKFEAIRWKDLRQGIGIELGFDTPIGAMRFKVGKSFIFKRLKQDVLLWGPSILQFSVGFE</sequence>
<feature type="active site" description="Proton acceptor" evidence="6">
    <location>
        <position position="261"/>
    </location>
</feature>
<evidence type="ECO:0000313" key="9">
    <source>
        <dbReference type="Proteomes" id="UP000320623"/>
    </source>
</evidence>
<proteinExistence type="predicted"/>
<comment type="subcellular location">
    <subcellularLocation>
        <location evidence="1">Membrane</location>
    </subcellularLocation>
</comment>
<accession>A0A0S4N9N1</accession>
<dbReference type="PROSITE" id="PS51635">
    <property type="entry name" value="PNPLA"/>
    <property type="match status" value="1"/>
</dbReference>
<keyword evidence="9" id="KW-1185">Reference proteome</keyword>
<evidence type="ECO:0000256" key="5">
    <source>
        <dbReference type="ARBA" id="ARBA00023136"/>
    </source>
</evidence>
<dbReference type="STRING" id="1643428.GCA_001442855_01796"/>
<dbReference type="Pfam" id="PF07244">
    <property type="entry name" value="POTRA"/>
    <property type="match status" value="1"/>
</dbReference>
<evidence type="ECO:0000259" key="7">
    <source>
        <dbReference type="PROSITE" id="PS51635"/>
    </source>
</evidence>
<gene>
    <name evidence="8" type="ORF">JGI1_01833</name>
</gene>
<dbReference type="InterPro" id="IPR016035">
    <property type="entry name" value="Acyl_Trfase/lysoPLipase"/>
</dbReference>
<feature type="active site" description="Nucleophile" evidence="6">
    <location>
        <position position="113"/>
    </location>
</feature>
<dbReference type="PANTHER" id="PTHR14226">
    <property type="entry name" value="NEUROPATHY TARGET ESTERASE/SWISS CHEESE D.MELANOGASTER"/>
    <property type="match status" value="1"/>
</dbReference>
<keyword evidence="5" id="KW-0472">Membrane</keyword>
<keyword evidence="4 6" id="KW-0443">Lipid metabolism</keyword>
<dbReference type="Gene3D" id="3.40.1090.10">
    <property type="entry name" value="Cytosolic phospholipase A2 catalytic domain"/>
    <property type="match status" value="2"/>
</dbReference>
<evidence type="ECO:0000256" key="1">
    <source>
        <dbReference type="ARBA" id="ARBA00004370"/>
    </source>
</evidence>
<dbReference type="InterPro" id="IPR010827">
    <property type="entry name" value="BamA/TamA_POTRA"/>
</dbReference>
<evidence type="ECO:0000313" key="8">
    <source>
        <dbReference type="EMBL" id="CUU07531.1"/>
    </source>
</evidence>
<evidence type="ECO:0000256" key="6">
    <source>
        <dbReference type="PROSITE-ProRule" id="PRU01161"/>
    </source>
</evidence>
<dbReference type="InterPro" id="IPR000184">
    <property type="entry name" value="Bac_surfAg_D15"/>
</dbReference>
<dbReference type="GO" id="GO:0016042">
    <property type="term" value="P:lipid catabolic process"/>
    <property type="evidence" value="ECO:0007669"/>
    <property type="project" value="UniProtKB-UniRule"/>
</dbReference>
<dbReference type="RefSeq" id="WP_140945557.1">
    <property type="nucleotide sequence ID" value="NZ_FAOO01000014.1"/>
</dbReference>
<name>A0A0S4N9N1_9BACT</name>
<feature type="short sequence motif" description="DGA/G" evidence="6">
    <location>
        <begin position="261"/>
        <end position="263"/>
    </location>
</feature>
<dbReference type="AlphaFoldDB" id="A0A0S4N9N1"/>
<evidence type="ECO:0000256" key="2">
    <source>
        <dbReference type="ARBA" id="ARBA00022801"/>
    </source>
</evidence>
<evidence type="ECO:0000256" key="4">
    <source>
        <dbReference type="ARBA" id="ARBA00023098"/>
    </source>
</evidence>
<evidence type="ECO:0000256" key="3">
    <source>
        <dbReference type="ARBA" id="ARBA00022963"/>
    </source>
</evidence>
<feature type="short sequence motif" description="GXGXXG" evidence="6">
    <location>
        <begin position="84"/>
        <end position="89"/>
    </location>
</feature>
<dbReference type="InterPro" id="IPR050301">
    <property type="entry name" value="NTE"/>
</dbReference>
<dbReference type="CDD" id="cd07205">
    <property type="entry name" value="Pat_PNPLA6_PNPLA7_NTE1_like"/>
    <property type="match status" value="1"/>
</dbReference>
<keyword evidence="3 6" id="KW-0442">Lipid degradation</keyword>
<dbReference type="EMBL" id="FAOO01000014">
    <property type="protein sequence ID" value="CUU07531.1"/>
    <property type="molecule type" value="Genomic_DNA"/>
</dbReference>
<dbReference type="GO" id="GO:0016787">
    <property type="term" value="F:hydrolase activity"/>
    <property type="evidence" value="ECO:0007669"/>
    <property type="project" value="UniProtKB-UniRule"/>
</dbReference>
<dbReference type="PANTHER" id="PTHR14226:SF76">
    <property type="entry name" value="NTE FAMILY PROTEIN RSSA"/>
    <property type="match status" value="1"/>
</dbReference>